<evidence type="ECO:0000313" key="2">
    <source>
        <dbReference type="EMBL" id="SUZ50809.1"/>
    </source>
</evidence>
<dbReference type="Gene3D" id="3.90.320.10">
    <property type="match status" value="1"/>
</dbReference>
<dbReference type="InterPro" id="IPR019925">
    <property type="entry name" value="DNA_repair_protein_predicted"/>
</dbReference>
<organism evidence="2">
    <name type="scientific">marine metagenome</name>
    <dbReference type="NCBI Taxonomy" id="408172"/>
    <lineage>
        <taxon>unclassified sequences</taxon>
        <taxon>metagenomes</taxon>
        <taxon>ecological metagenomes</taxon>
    </lineage>
</organism>
<dbReference type="Pfam" id="PF12705">
    <property type="entry name" value="PDDEXK_1"/>
    <property type="match status" value="1"/>
</dbReference>
<sequence>VPISRFQIDPLLSAFDQDQTLLTPNHRSAKVIMQAYANKKKVGEVWSRPQVFAIDIWLQQLWTKLSINGIKPFCKLQILDSFSEQCVWTEQLKASAERYPLLNLQETAAAVSYSYHLYNQWFLFEKLKPGDTKYSQNFSAFLYWSQRYKSFLEKHELIGLSDAILILIPSLHELVRFLPSRVLLVNFNDPPPLYARLIGTLEDVLEVSYHTRNTPGISSKTTPDEWQPNLNSVKRLQFPNLDTEIRACVSYSLERVRVNENEHVGIIIDHEKEHDFLLWKEFNRQAGHRNGDLSPTKAQYFNTFSSMQSLADAKPIELALSFLELNQTRIETHKFCHLLQCHQFALGGEELSARISLELLLRNNFSSTTRLGHLQSVMQREGKPYYCPHLSILLTKFSELSRRSKDFLPLSAWAELFTRQLELIGWPRFKSEDYLQWQKSLYQLSRTSSIVGKLDITGALRQLRLLLYQTPRPIIFNDELQISLVSLDEALDFDFDSLWLISADDQRLPCSISPDTFLPLSIQQEYDMPRSSYKLQLEQANLILTRLQQDTHEFILSHHKYEGDLEIRPSPLSSSIALSPIADIGSTNNLANPLNPVEFEYIQEPLCLPLTSVIGTGGTSLLSNQSNCPFKAFATHRLGAQKLPNLQPGLDAMNRGSALHLALEKLSTKLNHQEKILESSAATRQKFIDESIEPAIEQMHKQHPDVMTPTFSNLERIRLSNLLNSFLEFELSRSPFLVQGTEQQITWDHSLLSLNFRVDRIDKLNDGSLVLIDYKSGKKSSYRWFDDRPDDLQLPLYQLAIGSDIAHISGAFIYQVNIEKVTLAGATDKEDLHPDIKPLAQVRLFDGTWADLQERWNSIVIAMAAEFEKGLLAVAPARGNQTCQYCDLSSLCRINDQKNLLDEQDELTP</sequence>
<accession>A0A381N8N7</accession>
<dbReference type="InterPro" id="IPR011604">
    <property type="entry name" value="PDDEXK-like_dom_sf"/>
</dbReference>
<gene>
    <name evidence="2" type="ORF">METZ01_LOCUS3663</name>
</gene>
<proteinExistence type="predicted"/>
<name>A0A381N8N7_9ZZZZ</name>
<dbReference type="InterPro" id="IPR011335">
    <property type="entry name" value="Restrct_endonuc-II-like"/>
</dbReference>
<dbReference type="SUPFAM" id="SSF52980">
    <property type="entry name" value="Restriction endonuclease-like"/>
    <property type="match status" value="1"/>
</dbReference>
<feature type="non-terminal residue" evidence="2">
    <location>
        <position position="1"/>
    </location>
</feature>
<evidence type="ECO:0000259" key="1">
    <source>
        <dbReference type="Pfam" id="PF12705"/>
    </source>
</evidence>
<dbReference type="SUPFAM" id="SSF52540">
    <property type="entry name" value="P-loop containing nucleoside triphosphate hydrolases"/>
    <property type="match status" value="1"/>
</dbReference>
<feature type="domain" description="PD-(D/E)XK endonuclease-like" evidence="1">
    <location>
        <begin position="625"/>
        <end position="893"/>
    </location>
</feature>
<protein>
    <recommendedName>
        <fullName evidence="1">PD-(D/E)XK endonuclease-like domain-containing protein</fullName>
    </recommendedName>
</protein>
<dbReference type="EMBL" id="UINC01000189">
    <property type="protein sequence ID" value="SUZ50809.1"/>
    <property type="molecule type" value="Genomic_DNA"/>
</dbReference>
<dbReference type="NCBIfam" id="TIGR03623">
    <property type="entry name" value="probable DNA repair protein"/>
    <property type="match status" value="1"/>
</dbReference>
<dbReference type="AlphaFoldDB" id="A0A381N8N7"/>
<reference evidence="2" key="1">
    <citation type="submission" date="2018-05" db="EMBL/GenBank/DDBJ databases">
        <authorList>
            <person name="Lanie J.A."/>
            <person name="Ng W.-L."/>
            <person name="Kazmierczak K.M."/>
            <person name="Andrzejewski T.M."/>
            <person name="Davidsen T.M."/>
            <person name="Wayne K.J."/>
            <person name="Tettelin H."/>
            <person name="Glass J.I."/>
            <person name="Rusch D."/>
            <person name="Podicherti R."/>
            <person name="Tsui H.-C.T."/>
            <person name="Winkler M.E."/>
        </authorList>
    </citation>
    <scope>NUCLEOTIDE SEQUENCE</scope>
</reference>
<dbReference type="InterPro" id="IPR027417">
    <property type="entry name" value="P-loop_NTPase"/>
</dbReference>
<dbReference type="InterPro" id="IPR038726">
    <property type="entry name" value="PDDEXK_AddAB-type"/>
</dbReference>